<dbReference type="Gene3D" id="3.10.180.10">
    <property type="entry name" value="2,3-Dihydroxybiphenyl 1,2-Dioxygenase, domain 1"/>
    <property type="match status" value="1"/>
</dbReference>
<evidence type="ECO:0000259" key="1">
    <source>
        <dbReference type="PROSITE" id="PS51819"/>
    </source>
</evidence>
<dbReference type="PROSITE" id="PS51819">
    <property type="entry name" value="VOC"/>
    <property type="match status" value="1"/>
</dbReference>
<name>A0A7S3A232_9RHOD</name>
<dbReference type="InterPro" id="IPR037523">
    <property type="entry name" value="VOC_core"/>
</dbReference>
<dbReference type="EMBL" id="HBHW01030921">
    <property type="protein sequence ID" value="CAE0055925.1"/>
    <property type="molecule type" value="Transcribed_RNA"/>
</dbReference>
<reference evidence="2" key="1">
    <citation type="submission" date="2021-01" db="EMBL/GenBank/DDBJ databases">
        <authorList>
            <person name="Corre E."/>
            <person name="Pelletier E."/>
            <person name="Niang G."/>
            <person name="Scheremetjew M."/>
            <person name="Finn R."/>
            <person name="Kale V."/>
            <person name="Holt S."/>
            <person name="Cochrane G."/>
            <person name="Meng A."/>
            <person name="Brown T."/>
            <person name="Cohen L."/>
        </authorList>
    </citation>
    <scope>NUCLEOTIDE SEQUENCE</scope>
    <source>
        <strain evidence="2">CCMP 769</strain>
    </source>
</reference>
<feature type="domain" description="VOC" evidence="1">
    <location>
        <begin position="29"/>
        <end position="152"/>
    </location>
</feature>
<sequence length="164" mass="18028">MAFVTTIGRSMARGNMAARSASTRATVGELDHIAIACKDVDSMLKFYNGLLGFPAMNVDKFRQGQASFPSVRINQGTILDFFPLEDANASFQQVSHFCVRLNQEDYENIKGVMAANGINPTRGEGQMSGARGTGTGLYYKDPEQNSVELRYYQNYTNPDYLGSA</sequence>
<dbReference type="SUPFAM" id="SSF54593">
    <property type="entry name" value="Glyoxalase/Bleomycin resistance protein/Dihydroxybiphenyl dioxygenase"/>
    <property type="match status" value="1"/>
</dbReference>
<organism evidence="2">
    <name type="scientific">Rhodosorus marinus</name>
    <dbReference type="NCBI Taxonomy" id="101924"/>
    <lineage>
        <taxon>Eukaryota</taxon>
        <taxon>Rhodophyta</taxon>
        <taxon>Stylonematophyceae</taxon>
        <taxon>Stylonematales</taxon>
        <taxon>Stylonemataceae</taxon>
        <taxon>Rhodosorus</taxon>
    </lineage>
</organism>
<dbReference type="Pfam" id="PF00903">
    <property type="entry name" value="Glyoxalase"/>
    <property type="match status" value="1"/>
</dbReference>
<dbReference type="InterPro" id="IPR029068">
    <property type="entry name" value="Glyas_Bleomycin-R_OHBP_Dase"/>
</dbReference>
<proteinExistence type="predicted"/>
<dbReference type="AlphaFoldDB" id="A0A7S3A232"/>
<gene>
    <name evidence="2" type="ORF">RMAR00112_LOCUS23961</name>
</gene>
<protein>
    <recommendedName>
        <fullName evidence="1">VOC domain-containing protein</fullName>
    </recommendedName>
</protein>
<dbReference type="InterPro" id="IPR004360">
    <property type="entry name" value="Glyas_Fos-R_dOase_dom"/>
</dbReference>
<evidence type="ECO:0000313" key="2">
    <source>
        <dbReference type="EMBL" id="CAE0055925.1"/>
    </source>
</evidence>
<accession>A0A7S3A232</accession>